<dbReference type="Proteomes" id="UP000183832">
    <property type="component" value="Unassembled WGS sequence"/>
</dbReference>
<dbReference type="EMBL" id="CVRI01000040">
    <property type="protein sequence ID" value="CRK94741.1"/>
    <property type="molecule type" value="Genomic_DNA"/>
</dbReference>
<accession>A0A1J1I367</accession>
<name>A0A1J1I367_9DIPT</name>
<reference evidence="1 2" key="1">
    <citation type="submission" date="2015-04" db="EMBL/GenBank/DDBJ databases">
        <authorList>
            <person name="Syromyatnikov M.Y."/>
            <person name="Popov V.N."/>
        </authorList>
    </citation>
    <scope>NUCLEOTIDE SEQUENCE [LARGE SCALE GENOMIC DNA]</scope>
</reference>
<sequence length="139" mass="16335">MRFEVSDTKKERNENETCGIKYSTCDRMKTIIMPLLILSKKGVEGNGDFKIRQKALRGVYTFEYSQPSHKTERRFLSGHQKLSAKHFLLTLPHPHLCVVLFKQKFGKSDAFLFAYVMFKTRLLYLRPDQKPKNDEPFVM</sequence>
<dbReference type="AlphaFoldDB" id="A0A1J1I367"/>
<evidence type="ECO:0000313" key="1">
    <source>
        <dbReference type="EMBL" id="CRK94741.1"/>
    </source>
</evidence>
<evidence type="ECO:0000313" key="2">
    <source>
        <dbReference type="Proteomes" id="UP000183832"/>
    </source>
</evidence>
<protein>
    <submittedName>
        <fullName evidence="1">CLUMA_CG008241, isoform A</fullName>
    </submittedName>
</protein>
<organism evidence="1 2">
    <name type="scientific">Clunio marinus</name>
    <dbReference type="NCBI Taxonomy" id="568069"/>
    <lineage>
        <taxon>Eukaryota</taxon>
        <taxon>Metazoa</taxon>
        <taxon>Ecdysozoa</taxon>
        <taxon>Arthropoda</taxon>
        <taxon>Hexapoda</taxon>
        <taxon>Insecta</taxon>
        <taxon>Pterygota</taxon>
        <taxon>Neoptera</taxon>
        <taxon>Endopterygota</taxon>
        <taxon>Diptera</taxon>
        <taxon>Nematocera</taxon>
        <taxon>Chironomoidea</taxon>
        <taxon>Chironomidae</taxon>
        <taxon>Clunio</taxon>
    </lineage>
</organism>
<proteinExistence type="predicted"/>
<keyword evidence="2" id="KW-1185">Reference proteome</keyword>
<gene>
    <name evidence="1" type="ORF">CLUMA_CG008241</name>
</gene>